<keyword evidence="4" id="KW-1185">Reference proteome</keyword>
<evidence type="ECO:0000313" key="4">
    <source>
        <dbReference type="Proteomes" id="UP000015354"/>
    </source>
</evidence>
<protein>
    <recommendedName>
        <fullName evidence="2">AB hydrolase-1 domain-containing protein</fullName>
    </recommendedName>
</protein>
<comment type="caution">
    <text evidence="3">The sequence shown here is derived from an EMBL/GenBank/DDBJ whole genome shotgun (WGS) entry which is preliminary data.</text>
</comment>
<proteinExistence type="inferred from homology"/>
<dbReference type="InterPro" id="IPR029058">
    <property type="entry name" value="AB_hydrolase_fold"/>
</dbReference>
<organism evidence="3 4">
    <name type="scientific">Strigomonas culicis</name>
    <dbReference type="NCBI Taxonomy" id="28005"/>
    <lineage>
        <taxon>Eukaryota</taxon>
        <taxon>Discoba</taxon>
        <taxon>Euglenozoa</taxon>
        <taxon>Kinetoplastea</taxon>
        <taxon>Metakinetoplastina</taxon>
        <taxon>Trypanosomatida</taxon>
        <taxon>Trypanosomatidae</taxon>
        <taxon>Strigomonadinae</taxon>
        <taxon>Strigomonas</taxon>
    </lineage>
</organism>
<dbReference type="AlphaFoldDB" id="S9VRY4"/>
<dbReference type="PANTHER" id="PTHR10794">
    <property type="entry name" value="ABHYDROLASE DOMAIN-CONTAINING PROTEIN"/>
    <property type="match status" value="1"/>
</dbReference>
<dbReference type="GO" id="GO:0034338">
    <property type="term" value="F:short-chain carboxylesterase activity"/>
    <property type="evidence" value="ECO:0007669"/>
    <property type="project" value="TreeGrafter"/>
</dbReference>
<dbReference type="Pfam" id="PF12697">
    <property type="entry name" value="Abhydrolase_6"/>
    <property type="match status" value="1"/>
</dbReference>
<dbReference type="GO" id="GO:0047372">
    <property type="term" value="F:monoacylglycerol lipase activity"/>
    <property type="evidence" value="ECO:0007669"/>
    <property type="project" value="TreeGrafter"/>
</dbReference>
<dbReference type="EMBL" id="ATMH01006376">
    <property type="protein sequence ID" value="EPY25990.1"/>
    <property type="molecule type" value="Genomic_DNA"/>
</dbReference>
<name>S9VRY4_9TRYP</name>
<feature type="domain" description="AB hydrolase-1" evidence="2">
    <location>
        <begin position="118"/>
        <end position="378"/>
    </location>
</feature>
<sequence length="410" mass="45403">MSTAPDVWSRVRFLLAQSVCAGLDTLLALCRLAAPRWWRPPTLSAMCTERMRRLFALDQLDGVPYPDPSYGGHVATVLCALRPAPALPYERTRVAGGDGNPMCLDWLRCPQSAADRLLVIIPGLSSSSETNYIRHFVDYACRRGNHCCVFTSRGLGDTPLERPRLMSAYWTEDFRAVATECFGRAALESRFGRPVSVFAVGFSLGGVILSKYIGEESRDGRPLCFSAAFAINSPIDVISANEVMNQLPNSVLYQPSMTSGLIAATRRHQALLPHVPGLKPHVRDCIRAGKVEDIFKIIKTVYDYDTYFTAPANNFEDAIAYYREINPLKWLRYTSVPFLCISAADDPVCGPFPAQEVEAAMQSNPNISVLFTPHGGHIGYVKSLSNEWNAEPLFIEIILCDLITTFVSHT</sequence>
<gene>
    <name evidence="3" type="ORF">STCU_06376</name>
</gene>
<evidence type="ECO:0000313" key="3">
    <source>
        <dbReference type="EMBL" id="EPY25990.1"/>
    </source>
</evidence>
<dbReference type="OrthoDB" id="247542at2759"/>
<comment type="similarity">
    <text evidence="1">Belongs to the AB hydrolase superfamily. AB hydrolase 4 family.</text>
</comment>
<accession>S9VRY4</accession>
<evidence type="ECO:0000256" key="1">
    <source>
        <dbReference type="ARBA" id="ARBA00010884"/>
    </source>
</evidence>
<reference evidence="3 4" key="1">
    <citation type="journal article" date="2013" name="PLoS ONE">
        <title>Predicting the Proteins of Angomonas deanei, Strigomonas culicis and Their Respective Endosymbionts Reveals New Aspects of the Trypanosomatidae Family.</title>
        <authorList>
            <person name="Motta M.C."/>
            <person name="Martins A.C."/>
            <person name="de Souza S.S."/>
            <person name="Catta-Preta C.M."/>
            <person name="Silva R."/>
            <person name="Klein C.C."/>
            <person name="de Almeida L.G."/>
            <person name="de Lima Cunha O."/>
            <person name="Ciapina L.P."/>
            <person name="Brocchi M."/>
            <person name="Colabardini A.C."/>
            <person name="de Araujo Lima B."/>
            <person name="Machado C.R."/>
            <person name="de Almeida Soares C.M."/>
            <person name="Probst C.M."/>
            <person name="de Menezes C.B."/>
            <person name="Thompson C.E."/>
            <person name="Bartholomeu D.C."/>
            <person name="Gradia D.F."/>
            <person name="Pavoni D.P."/>
            <person name="Grisard E.C."/>
            <person name="Fantinatti-Garboggini F."/>
            <person name="Marchini F.K."/>
            <person name="Rodrigues-Luiz G.F."/>
            <person name="Wagner G."/>
            <person name="Goldman G.H."/>
            <person name="Fietto J.L."/>
            <person name="Elias M.C."/>
            <person name="Goldman M.H."/>
            <person name="Sagot M.F."/>
            <person name="Pereira M."/>
            <person name="Stoco P.H."/>
            <person name="de Mendonca-Neto R.P."/>
            <person name="Teixeira S.M."/>
            <person name="Maciel T.E."/>
            <person name="de Oliveira Mendes T.A."/>
            <person name="Urmenyi T.P."/>
            <person name="de Souza W."/>
            <person name="Schenkman S."/>
            <person name="de Vasconcelos A.T."/>
        </authorList>
    </citation>
    <scope>NUCLEOTIDE SEQUENCE [LARGE SCALE GENOMIC DNA]</scope>
</reference>
<dbReference type="SUPFAM" id="SSF53474">
    <property type="entry name" value="alpha/beta-Hydrolases"/>
    <property type="match status" value="1"/>
</dbReference>
<dbReference type="InterPro" id="IPR000073">
    <property type="entry name" value="AB_hydrolase_1"/>
</dbReference>
<evidence type="ECO:0000259" key="2">
    <source>
        <dbReference type="Pfam" id="PF12697"/>
    </source>
</evidence>
<dbReference type="Proteomes" id="UP000015354">
    <property type="component" value="Unassembled WGS sequence"/>
</dbReference>
<dbReference type="Gene3D" id="3.40.50.1820">
    <property type="entry name" value="alpha/beta hydrolase"/>
    <property type="match status" value="1"/>
</dbReference>
<dbReference type="InterPro" id="IPR050960">
    <property type="entry name" value="AB_hydrolase_4_sf"/>
</dbReference>
<dbReference type="PANTHER" id="PTHR10794:SF63">
    <property type="entry name" value="ALPHA_BETA HYDROLASE 1, ISOFORM A"/>
    <property type="match status" value="1"/>
</dbReference>